<evidence type="ECO:0000313" key="1">
    <source>
        <dbReference type="EMBL" id="KIK09044.1"/>
    </source>
</evidence>
<dbReference type="Proteomes" id="UP000054477">
    <property type="component" value="Unassembled WGS sequence"/>
</dbReference>
<sequence length="156" mass="18356">MEKYRVLEELLSRLIRTEGPLSSELLDLMRLAGRVRRPYHGRAVTIVRMWQYLNANSDVRADRDITRRNELQRDIKRAVFVLQEASKAVADLTILTLKSPQSMKMDKDFGDLVEKVEKHFKTYNAPWEEYKDIFENAKTTDIEHFTGVKTRLNINE</sequence>
<dbReference type="HOGENOM" id="CLU_1686906_0_0_1"/>
<dbReference type="AlphaFoldDB" id="A0A0C9Y556"/>
<evidence type="ECO:0000313" key="2">
    <source>
        <dbReference type="Proteomes" id="UP000054477"/>
    </source>
</evidence>
<reference evidence="1 2" key="1">
    <citation type="submission" date="2014-04" db="EMBL/GenBank/DDBJ databases">
        <authorList>
            <consortium name="DOE Joint Genome Institute"/>
            <person name="Kuo A."/>
            <person name="Kohler A."/>
            <person name="Nagy L.G."/>
            <person name="Floudas D."/>
            <person name="Copeland A."/>
            <person name="Barry K.W."/>
            <person name="Cichocki N."/>
            <person name="Veneault-Fourrey C."/>
            <person name="LaButti K."/>
            <person name="Lindquist E.A."/>
            <person name="Lipzen A."/>
            <person name="Lundell T."/>
            <person name="Morin E."/>
            <person name="Murat C."/>
            <person name="Sun H."/>
            <person name="Tunlid A."/>
            <person name="Henrissat B."/>
            <person name="Grigoriev I.V."/>
            <person name="Hibbett D.S."/>
            <person name="Martin F."/>
            <person name="Nordberg H.P."/>
            <person name="Cantor M.N."/>
            <person name="Hua S.X."/>
        </authorList>
    </citation>
    <scope>NUCLEOTIDE SEQUENCE [LARGE SCALE GENOMIC DNA]</scope>
    <source>
        <strain evidence="1 2">LaAM-08-1</strain>
    </source>
</reference>
<name>A0A0C9Y556_9AGAR</name>
<proteinExistence type="predicted"/>
<dbReference type="EMBL" id="KN838540">
    <property type="protein sequence ID" value="KIK09044.1"/>
    <property type="molecule type" value="Genomic_DNA"/>
</dbReference>
<accession>A0A0C9Y556</accession>
<gene>
    <name evidence="1" type="ORF">K443DRAFT_672083</name>
</gene>
<protein>
    <submittedName>
        <fullName evidence="1">Uncharacterized protein</fullName>
    </submittedName>
</protein>
<keyword evidence="2" id="KW-1185">Reference proteome</keyword>
<organism evidence="1 2">
    <name type="scientific">Laccaria amethystina LaAM-08-1</name>
    <dbReference type="NCBI Taxonomy" id="1095629"/>
    <lineage>
        <taxon>Eukaryota</taxon>
        <taxon>Fungi</taxon>
        <taxon>Dikarya</taxon>
        <taxon>Basidiomycota</taxon>
        <taxon>Agaricomycotina</taxon>
        <taxon>Agaricomycetes</taxon>
        <taxon>Agaricomycetidae</taxon>
        <taxon>Agaricales</taxon>
        <taxon>Agaricineae</taxon>
        <taxon>Hydnangiaceae</taxon>
        <taxon>Laccaria</taxon>
    </lineage>
</organism>
<dbReference type="OrthoDB" id="2953592at2759"/>
<reference evidence="2" key="2">
    <citation type="submission" date="2015-01" db="EMBL/GenBank/DDBJ databases">
        <title>Evolutionary Origins and Diversification of the Mycorrhizal Mutualists.</title>
        <authorList>
            <consortium name="DOE Joint Genome Institute"/>
            <consortium name="Mycorrhizal Genomics Consortium"/>
            <person name="Kohler A."/>
            <person name="Kuo A."/>
            <person name="Nagy L.G."/>
            <person name="Floudas D."/>
            <person name="Copeland A."/>
            <person name="Barry K.W."/>
            <person name="Cichocki N."/>
            <person name="Veneault-Fourrey C."/>
            <person name="LaButti K."/>
            <person name="Lindquist E.A."/>
            <person name="Lipzen A."/>
            <person name="Lundell T."/>
            <person name="Morin E."/>
            <person name="Murat C."/>
            <person name="Riley R."/>
            <person name="Ohm R."/>
            <person name="Sun H."/>
            <person name="Tunlid A."/>
            <person name="Henrissat B."/>
            <person name="Grigoriev I.V."/>
            <person name="Hibbett D.S."/>
            <person name="Martin F."/>
        </authorList>
    </citation>
    <scope>NUCLEOTIDE SEQUENCE [LARGE SCALE GENOMIC DNA]</scope>
    <source>
        <strain evidence="2">LaAM-08-1</strain>
    </source>
</reference>